<dbReference type="Pfam" id="PF10067">
    <property type="entry name" value="DUF2306"/>
    <property type="match status" value="1"/>
</dbReference>
<reference evidence="3" key="1">
    <citation type="submission" date="2021-03" db="EMBL/GenBank/DDBJ databases">
        <title>Actinotalea soli sp. nov., isolated from soil.</title>
        <authorList>
            <person name="Ping W."/>
            <person name="Zhang J."/>
        </authorList>
    </citation>
    <scope>NUCLEOTIDE SEQUENCE</scope>
    <source>
        <strain evidence="3">BY-33</strain>
    </source>
</reference>
<name>A0A939LQJ2_9CELL</name>
<dbReference type="EMBL" id="JAGEMK010000008">
    <property type="protein sequence ID" value="MBO1752877.1"/>
    <property type="molecule type" value="Genomic_DNA"/>
</dbReference>
<feature type="transmembrane region" description="Helical" evidence="2">
    <location>
        <begin position="78"/>
        <end position="100"/>
    </location>
</feature>
<comment type="caution">
    <text evidence="3">The sequence shown here is derived from an EMBL/GenBank/DDBJ whole genome shotgun (WGS) entry which is preliminary data.</text>
</comment>
<keyword evidence="2" id="KW-0812">Transmembrane</keyword>
<evidence type="ECO:0000313" key="4">
    <source>
        <dbReference type="Proteomes" id="UP000664209"/>
    </source>
</evidence>
<protein>
    <submittedName>
        <fullName evidence="3">DUF2306 domain-containing protein</fullName>
    </submittedName>
</protein>
<dbReference type="InterPro" id="IPR018750">
    <property type="entry name" value="DUF2306_membrane"/>
</dbReference>
<proteinExistence type="predicted"/>
<feature type="transmembrane region" description="Helical" evidence="2">
    <location>
        <begin position="28"/>
        <end position="48"/>
    </location>
</feature>
<evidence type="ECO:0000313" key="3">
    <source>
        <dbReference type="EMBL" id="MBO1752877.1"/>
    </source>
</evidence>
<feature type="compositionally biased region" description="Pro residues" evidence="1">
    <location>
        <begin position="1"/>
        <end position="11"/>
    </location>
</feature>
<feature type="transmembrane region" description="Helical" evidence="2">
    <location>
        <begin position="214"/>
        <end position="234"/>
    </location>
</feature>
<evidence type="ECO:0000256" key="2">
    <source>
        <dbReference type="SAM" id="Phobius"/>
    </source>
</evidence>
<dbReference type="AlphaFoldDB" id="A0A939LQJ2"/>
<organism evidence="3 4">
    <name type="scientific">Actinotalea soli</name>
    <dbReference type="NCBI Taxonomy" id="2819234"/>
    <lineage>
        <taxon>Bacteria</taxon>
        <taxon>Bacillati</taxon>
        <taxon>Actinomycetota</taxon>
        <taxon>Actinomycetes</taxon>
        <taxon>Micrococcales</taxon>
        <taxon>Cellulomonadaceae</taxon>
        <taxon>Actinotalea</taxon>
    </lineage>
</organism>
<dbReference type="Proteomes" id="UP000664209">
    <property type="component" value="Unassembled WGS sequence"/>
</dbReference>
<evidence type="ECO:0000256" key="1">
    <source>
        <dbReference type="SAM" id="MobiDB-lite"/>
    </source>
</evidence>
<feature type="transmembrane region" description="Helical" evidence="2">
    <location>
        <begin position="136"/>
        <end position="158"/>
    </location>
</feature>
<keyword evidence="4" id="KW-1185">Reference proteome</keyword>
<feature type="region of interest" description="Disordered" evidence="1">
    <location>
        <begin position="1"/>
        <end position="26"/>
    </location>
</feature>
<accession>A0A939LQJ2</accession>
<sequence>MPQPSPGPLRPGGPRARSPSRRPSRGRAGLALTSVLALGVAVFSLGLYGTASLDQLAEDGVGLGGAYAAAGPVFQGALYVHIVTASVALLLGPLQFVAALRRRALGLHRAVGRVYMFSVGLGGLSSLVLLPVNSAGFVGAFGFGALAVLWLLTGLRALRAVRSGDLAGHQAWMIRNYALTFAAVMLRLWLGVLIGVQVPFAGPETDAEALFSNAYAAVPFLCWLPNLVVAEWLVRRRGLPSYALPAQVPQLGSADSTSGGRTGEDQAPRGVVTSRAASL</sequence>
<feature type="region of interest" description="Disordered" evidence="1">
    <location>
        <begin position="250"/>
        <end position="279"/>
    </location>
</feature>
<feature type="transmembrane region" description="Helical" evidence="2">
    <location>
        <begin position="112"/>
        <end position="130"/>
    </location>
</feature>
<gene>
    <name evidence="3" type="ORF">J4G33_13775</name>
</gene>
<feature type="transmembrane region" description="Helical" evidence="2">
    <location>
        <begin position="179"/>
        <end position="202"/>
    </location>
</feature>
<keyword evidence="2" id="KW-0472">Membrane</keyword>
<keyword evidence="2" id="KW-1133">Transmembrane helix</keyword>